<keyword evidence="2" id="KW-1185">Reference proteome</keyword>
<comment type="caution">
    <text evidence="1">The sequence shown here is derived from an EMBL/GenBank/DDBJ whole genome shotgun (WGS) entry which is preliminary data.</text>
</comment>
<proteinExistence type="predicted"/>
<gene>
    <name evidence="1" type="ORF">ACGU38_33140</name>
</gene>
<name>A0ABW7EEQ7_STRRO</name>
<dbReference type="EMBL" id="JBIENY010000475">
    <property type="protein sequence ID" value="MFG6300185.1"/>
    <property type="molecule type" value="Genomic_DNA"/>
</dbReference>
<accession>A0ABW7EEQ7</accession>
<reference evidence="1 2" key="1">
    <citation type="submission" date="2024-10" db="EMBL/GenBank/DDBJ databases">
        <title>Draft genome assembly of a novel steroid transforming actinomycete isolated from African clawed frog Xenopus laevis.</title>
        <authorList>
            <person name="Bragin E."/>
            <person name="Kollerov V."/>
            <person name="Donova M.V."/>
        </authorList>
    </citation>
    <scope>NUCLEOTIDE SEQUENCE [LARGE SCALE GENOMIC DNA]</scope>
    <source>
        <strain evidence="1 2">MTOC-St3</strain>
    </source>
</reference>
<dbReference type="RefSeq" id="WP_394395779.1">
    <property type="nucleotide sequence ID" value="NZ_JBIENY010000475.1"/>
</dbReference>
<feature type="non-terminal residue" evidence="1">
    <location>
        <position position="120"/>
    </location>
</feature>
<organism evidence="1 2">
    <name type="scientific">Streptomyces rochei</name>
    <name type="common">Streptomyces parvullus</name>
    <dbReference type="NCBI Taxonomy" id="1928"/>
    <lineage>
        <taxon>Bacteria</taxon>
        <taxon>Bacillati</taxon>
        <taxon>Actinomycetota</taxon>
        <taxon>Actinomycetes</taxon>
        <taxon>Kitasatosporales</taxon>
        <taxon>Streptomycetaceae</taxon>
        <taxon>Streptomyces</taxon>
        <taxon>Streptomyces rochei group</taxon>
    </lineage>
</organism>
<dbReference type="Proteomes" id="UP001605990">
    <property type="component" value="Unassembled WGS sequence"/>
</dbReference>
<evidence type="ECO:0000313" key="1">
    <source>
        <dbReference type="EMBL" id="MFG6300185.1"/>
    </source>
</evidence>
<sequence>MQRNPNPPTRGKDPEWKIKSCRCDGRIHTDLRLRRNEVASALQGLSSGKNLPLGSRLFLCRVGDGQALLRRHQRHEAGAWPVSREEDLGGDNQLGLGNMGECEAEFSALPERDDAWPGIP</sequence>
<evidence type="ECO:0000313" key="2">
    <source>
        <dbReference type="Proteomes" id="UP001605990"/>
    </source>
</evidence>
<protein>
    <submittedName>
        <fullName evidence="1">Uncharacterized protein</fullName>
    </submittedName>
</protein>